<evidence type="ECO:0000259" key="8">
    <source>
        <dbReference type="SMART" id="SM00382"/>
    </source>
</evidence>
<dbReference type="Gene3D" id="3.40.50.300">
    <property type="entry name" value="P-loop containing nucleotide triphosphate hydrolases"/>
    <property type="match status" value="1"/>
</dbReference>
<dbReference type="InterPro" id="IPR003959">
    <property type="entry name" value="ATPase_AAA_core"/>
</dbReference>
<dbReference type="FunFam" id="1.10.8.60:FF:000009">
    <property type="entry name" value="26S protease regulatory subunit 6A"/>
    <property type="match status" value="1"/>
</dbReference>
<dbReference type="PANTHER" id="PTHR23073">
    <property type="entry name" value="26S PROTEASOME REGULATORY SUBUNIT"/>
    <property type="match status" value="1"/>
</dbReference>
<evidence type="ECO:0000313" key="10">
    <source>
        <dbReference type="Proteomes" id="UP001558652"/>
    </source>
</evidence>
<evidence type="ECO:0000256" key="6">
    <source>
        <dbReference type="ARBA" id="ARBA00024661"/>
    </source>
</evidence>
<dbReference type="GO" id="GO:0005524">
    <property type="term" value="F:ATP binding"/>
    <property type="evidence" value="ECO:0007669"/>
    <property type="project" value="UniProtKB-KW"/>
</dbReference>
<dbReference type="Pfam" id="PF17862">
    <property type="entry name" value="AAA_lid_3"/>
    <property type="match status" value="1"/>
</dbReference>
<evidence type="ECO:0000256" key="2">
    <source>
        <dbReference type="ARBA" id="ARBA00022490"/>
    </source>
</evidence>
<dbReference type="Gene3D" id="2.40.50.140">
    <property type="entry name" value="Nucleic acid-binding proteins"/>
    <property type="match status" value="1"/>
</dbReference>
<keyword evidence="10" id="KW-1185">Reference proteome</keyword>
<protein>
    <recommendedName>
        <fullName evidence="8">AAA+ ATPase domain-containing protein</fullName>
    </recommendedName>
</protein>
<evidence type="ECO:0000313" key="9">
    <source>
        <dbReference type="EMBL" id="KAL1140716.1"/>
    </source>
</evidence>
<dbReference type="Proteomes" id="UP001558652">
    <property type="component" value="Unassembled WGS sequence"/>
</dbReference>
<dbReference type="AlphaFoldDB" id="A0ABD0YXM3"/>
<comment type="caution">
    <text evidence="9">The sequence shown here is derived from an EMBL/GenBank/DDBJ whole genome shotgun (WGS) entry which is preliminary data.</text>
</comment>
<reference evidence="9 10" key="1">
    <citation type="submission" date="2024-07" db="EMBL/GenBank/DDBJ databases">
        <title>Chromosome-level genome assembly of the water stick insect Ranatra chinensis (Heteroptera: Nepidae).</title>
        <authorList>
            <person name="Liu X."/>
        </authorList>
    </citation>
    <scope>NUCLEOTIDE SEQUENCE [LARGE SCALE GENOMIC DNA]</scope>
    <source>
        <strain evidence="9">Cailab_2021Rc</strain>
        <tissue evidence="9">Muscle</tissue>
    </source>
</reference>
<keyword evidence="2" id="KW-0963">Cytoplasm</keyword>
<dbReference type="InterPro" id="IPR003593">
    <property type="entry name" value="AAA+_ATPase"/>
</dbReference>
<evidence type="ECO:0000256" key="1">
    <source>
        <dbReference type="ARBA" id="ARBA00006914"/>
    </source>
</evidence>
<evidence type="ECO:0000256" key="3">
    <source>
        <dbReference type="ARBA" id="ARBA00022741"/>
    </source>
</evidence>
<evidence type="ECO:0000256" key="7">
    <source>
        <dbReference type="RuleBase" id="RU003651"/>
    </source>
</evidence>
<name>A0ABD0YXM3_9HEMI</name>
<dbReference type="FunFam" id="3.40.50.300:FF:000030">
    <property type="entry name" value="26S protease regulatory subunit 8"/>
    <property type="match status" value="1"/>
</dbReference>
<dbReference type="SUPFAM" id="SSF52540">
    <property type="entry name" value="P-loop containing nucleoside triphosphate hydrolases"/>
    <property type="match status" value="1"/>
</dbReference>
<accession>A0ABD0YXM3</accession>
<dbReference type="InterPro" id="IPR050221">
    <property type="entry name" value="26S_Proteasome_ATPase"/>
</dbReference>
<dbReference type="GO" id="GO:0000502">
    <property type="term" value="C:proteasome complex"/>
    <property type="evidence" value="ECO:0007669"/>
    <property type="project" value="UniProtKB-KW"/>
</dbReference>
<comment type="similarity">
    <text evidence="1 7">Belongs to the AAA ATPase family.</text>
</comment>
<sequence>MKLVEGRDLKPGDNVCVDKDSFIVVDTLPNEIDPRVAAMEVVDRPTDSFLDVGGLDRQIQELLEAVVLPLTHPEKFAALGIPPPKGVLLYGAPGTGKTLVARACANKTQSTFLKLAGSNLVQCYIGGGAKLVRDTFQLAKMKAPTIVFIDELDAVGSRRRDASERSSGEREVDRTLIELLNQMDGFSTRDQVKVIGATNRVDVLDPALLRSGRMDKKIEFPEPDEAARTRVMQIHTRKMKVGPDVDLEEIGRTTEGFNCAMCKALCTEAAMLALRRGSQSVAQADFVDAVSEVLARKKFNANHYV</sequence>
<dbReference type="EMBL" id="JBFDAA010000001">
    <property type="protein sequence ID" value="KAL1140716.1"/>
    <property type="molecule type" value="Genomic_DNA"/>
</dbReference>
<dbReference type="InterPro" id="IPR027417">
    <property type="entry name" value="P-loop_NTPase"/>
</dbReference>
<dbReference type="SMART" id="SM00382">
    <property type="entry name" value="AAA"/>
    <property type="match status" value="1"/>
</dbReference>
<gene>
    <name evidence="9" type="ORF">AAG570_000646</name>
</gene>
<dbReference type="Gene3D" id="1.10.8.60">
    <property type="match status" value="1"/>
</dbReference>
<dbReference type="Pfam" id="PF00004">
    <property type="entry name" value="AAA"/>
    <property type="match status" value="1"/>
</dbReference>
<proteinExistence type="inferred from homology"/>
<evidence type="ECO:0000256" key="5">
    <source>
        <dbReference type="ARBA" id="ARBA00022942"/>
    </source>
</evidence>
<evidence type="ECO:0000256" key="4">
    <source>
        <dbReference type="ARBA" id="ARBA00022840"/>
    </source>
</evidence>
<organism evidence="9 10">
    <name type="scientific">Ranatra chinensis</name>
    <dbReference type="NCBI Taxonomy" id="642074"/>
    <lineage>
        <taxon>Eukaryota</taxon>
        <taxon>Metazoa</taxon>
        <taxon>Ecdysozoa</taxon>
        <taxon>Arthropoda</taxon>
        <taxon>Hexapoda</taxon>
        <taxon>Insecta</taxon>
        <taxon>Pterygota</taxon>
        <taxon>Neoptera</taxon>
        <taxon>Paraneoptera</taxon>
        <taxon>Hemiptera</taxon>
        <taxon>Heteroptera</taxon>
        <taxon>Panheteroptera</taxon>
        <taxon>Nepomorpha</taxon>
        <taxon>Nepidae</taxon>
        <taxon>Ranatrinae</taxon>
        <taxon>Ranatra</taxon>
    </lineage>
</organism>
<keyword evidence="4 7" id="KW-0067">ATP-binding</keyword>
<dbReference type="InterPro" id="IPR003960">
    <property type="entry name" value="ATPase_AAA_CS"/>
</dbReference>
<comment type="function">
    <text evidence="6">The 26S proteasome is involved in the ATP-dependent degradation of ubiquitinated proteins. The regulatory (or ATPase) complex confers ATP dependency and substrate specificity to the 26S complex.</text>
</comment>
<dbReference type="PROSITE" id="PS00674">
    <property type="entry name" value="AAA"/>
    <property type="match status" value="1"/>
</dbReference>
<keyword evidence="5" id="KW-0647">Proteasome</keyword>
<feature type="domain" description="AAA+ ATPase" evidence="8">
    <location>
        <begin position="83"/>
        <end position="224"/>
    </location>
</feature>
<dbReference type="InterPro" id="IPR012340">
    <property type="entry name" value="NA-bd_OB-fold"/>
</dbReference>
<dbReference type="InterPro" id="IPR041569">
    <property type="entry name" value="AAA_lid_3"/>
</dbReference>
<keyword evidence="3 7" id="KW-0547">Nucleotide-binding</keyword>